<dbReference type="OrthoDB" id="8482296at2"/>
<dbReference type="EMBL" id="CP002534">
    <property type="protein sequence ID" value="ADY27906.1"/>
    <property type="molecule type" value="Genomic_DNA"/>
</dbReference>
<evidence type="ECO:0000256" key="1">
    <source>
        <dbReference type="SAM" id="Phobius"/>
    </source>
</evidence>
<dbReference type="AlphaFoldDB" id="F0RFG4"/>
<keyword evidence="1" id="KW-0812">Transmembrane</keyword>
<evidence type="ECO:0000313" key="3">
    <source>
        <dbReference type="Proteomes" id="UP000007487"/>
    </source>
</evidence>
<dbReference type="RefSeq" id="WP_013619654.1">
    <property type="nucleotide sequence ID" value="NC_015167.1"/>
</dbReference>
<protein>
    <submittedName>
        <fullName evidence="2">Uncharacterized protein</fullName>
    </submittedName>
</protein>
<keyword evidence="1" id="KW-0472">Membrane</keyword>
<proteinExistence type="predicted"/>
<sequence>MRLNLNISKIKLKIIVFFVMPFFAFSNSGLFTSEKANDKVDNSELNTDGLYFAEFYDYIYRGHFENIKIKRLDYEFLMIYEQYLRAFGVKCSKYLLVNKVEIMEIVCDQEEIGYNAYGDVISRVCVKYKWQGTGLYAKPDIYNAKMKIVEMHKANGIDIFLKMVTDPNAMGNSIDMLHKRKGLANDMEKFFILNQCNSKAIIQFEENLKRFALNKTPIRLKKKSKYTIAKNSGGPKGQQNYNKLVDDLVADQAKTWAFNRYTKGSISGLRIESKNSEGKPISLRANYKFRGFSNNGKGWVKIIFKNGVPDCMYFFDFPSNCKKPNSGIVTSYSLEKYSNQ</sequence>
<name>F0RFG4_CELLC</name>
<dbReference type="KEGG" id="cly:Celly_0071"/>
<reference evidence="2 3" key="1">
    <citation type="journal article" date="2011" name="Stand. Genomic Sci.">
        <title>Complete genome sequence of Cellulophaga lytica type strain (LIM- 21).</title>
        <authorList>
            <person name="Pati A."/>
            <person name="Abt B."/>
            <person name="Teshima H."/>
            <person name="Nolan M."/>
            <person name="Lapidus A."/>
            <person name="Lucas S."/>
            <person name="Hammon N."/>
            <person name="Deshpande S."/>
            <person name="Cheng J.F."/>
            <person name="Tapia R."/>
            <person name="Han C."/>
            <person name="Goodwin L."/>
            <person name="Pitluck S."/>
            <person name="Liolios K."/>
            <person name="Pagani I."/>
            <person name="Mavromatis K."/>
            <person name="Ovchinikova G."/>
            <person name="Chen A."/>
            <person name="Palaniappan K."/>
            <person name="Land M."/>
            <person name="Hauser L."/>
            <person name="Jeffries C.D."/>
            <person name="Detter J.C."/>
            <person name="Brambilla E.M."/>
            <person name="Kannan K.P."/>
            <person name="Rohde M."/>
            <person name="Spring S."/>
            <person name="Goker M."/>
            <person name="Woyke T."/>
            <person name="Bristow J."/>
            <person name="Eisen J.A."/>
            <person name="Markowitz V."/>
            <person name="Hugenholtz P."/>
            <person name="Kyrpides N.C."/>
            <person name="Klenk H.P."/>
            <person name="Ivanova N."/>
        </authorList>
    </citation>
    <scope>NUCLEOTIDE SEQUENCE [LARGE SCALE GENOMIC DNA]</scope>
    <source>
        <strain evidence="3">ATCC 23178 / DSM 7489 / JCM 8516 / NBRC 14961 / NCIMB 1423 / VKM B-1433 / Cy l20</strain>
    </source>
</reference>
<dbReference type="eggNOG" id="ENOG502Z84U">
    <property type="taxonomic scope" value="Bacteria"/>
</dbReference>
<dbReference type="STRING" id="867900.Celly_0071"/>
<keyword evidence="1" id="KW-1133">Transmembrane helix</keyword>
<organism evidence="2 3">
    <name type="scientific">Cellulophaga lytica (strain ATCC 23178 / DSM 7489 / JCM 8516 / NBRC 14961 / NCIMB 1423 / VKM B-1433 / Cy l20)</name>
    <dbReference type="NCBI Taxonomy" id="867900"/>
    <lineage>
        <taxon>Bacteria</taxon>
        <taxon>Pseudomonadati</taxon>
        <taxon>Bacteroidota</taxon>
        <taxon>Flavobacteriia</taxon>
        <taxon>Flavobacteriales</taxon>
        <taxon>Flavobacteriaceae</taxon>
        <taxon>Cellulophaga</taxon>
    </lineage>
</organism>
<evidence type="ECO:0000313" key="2">
    <source>
        <dbReference type="EMBL" id="ADY27906.1"/>
    </source>
</evidence>
<dbReference type="Proteomes" id="UP000007487">
    <property type="component" value="Chromosome"/>
</dbReference>
<feature type="transmembrane region" description="Helical" evidence="1">
    <location>
        <begin position="12"/>
        <end position="31"/>
    </location>
</feature>
<dbReference type="HOGENOM" id="CLU_815581_0_0_10"/>
<keyword evidence="3" id="KW-1185">Reference proteome</keyword>
<gene>
    <name evidence="2" type="ordered locus">Celly_0071</name>
</gene>
<accession>F0RFG4</accession>